<dbReference type="InterPro" id="IPR036005">
    <property type="entry name" value="Creatinase/aminopeptidase-like"/>
</dbReference>
<dbReference type="InterPro" id="IPR050659">
    <property type="entry name" value="Peptidase_M24B"/>
</dbReference>
<evidence type="ECO:0000259" key="1">
    <source>
        <dbReference type="Pfam" id="PF00557"/>
    </source>
</evidence>
<feature type="domain" description="Peptidase M24" evidence="1">
    <location>
        <begin position="118"/>
        <end position="305"/>
    </location>
</feature>
<dbReference type="PANTHER" id="PTHR46112:SF2">
    <property type="entry name" value="XAA-PRO AMINOPEPTIDASE P-RELATED"/>
    <property type="match status" value="1"/>
</dbReference>
<sequence>MRILGLLDAIGQEALDLRSPSALAWYLEGARVTVSPVGDPVVAVRVDRLGDRVFVYANELERLVAEELPPGLDVTPVPWHRPLLDRSGAAQEAAFEHEVRAARTSLLPAELERYRGLCTDAARVVTEVASTARPKHTEREIAGRVAGSLASLGVEPLVVLVAGASRVLARHPLPTDARLGDRLMITVSARRHGMFTNLTRWVHFGKVDKVLADRLAALRRVEADAFAATRIGRNLSSVLADISTAYPRHGFSPDEWTRHHQGGPTGYAGRDPRATLETFDRLGAPQPFAWNPTAPGVKIEDTVLLSSSGLEVLTVDSRWPSLEVAGLDRPIALVP</sequence>
<name>A0ABU7V5T3_9MICO</name>
<dbReference type="Gene3D" id="3.90.230.10">
    <property type="entry name" value="Creatinase/methionine aminopeptidase superfamily"/>
    <property type="match status" value="1"/>
</dbReference>
<dbReference type="EMBL" id="JAZHOV010000002">
    <property type="protein sequence ID" value="MEF2254513.1"/>
    <property type="molecule type" value="Genomic_DNA"/>
</dbReference>
<gene>
    <name evidence="2" type="ORF">V2V91_05095</name>
</gene>
<dbReference type="CDD" id="cd01066">
    <property type="entry name" value="APP_MetAP"/>
    <property type="match status" value="1"/>
</dbReference>
<dbReference type="PANTHER" id="PTHR46112">
    <property type="entry name" value="AMINOPEPTIDASE"/>
    <property type="match status" value="1"/>
</dbReference>
<dbReference type="Pfam" id="PF00557">
    <property type="entry name" value="Peptidase_M24"/>
    <property type="match status" value="1"/>
</dbReference>
<dbReference type="Proteomes" id="UP001351900">
    <property type="component" value="Unassembled WGS sequence"/>
</dbReference>
<dbReference type="RefSeq" id="WP_331791035.1">
    <property type="nucleotide sequence ID" value="NZ_JAZHOV010000002.1"/>
</dbReference>
<comment type="caution">
    <text evidence="2">The sequence shown here is derived from an EMBL/GenBank/DDBJ whole genome shotgun (WGS) entry which is preliminary data.</text>
</comment>
<accession>A0ABU7V5T3</accession>
<dbReference type="InterPro" id="IPR006118">
    <property type="entry name" value="Recombinase_CS"/>
</dbReference>
<keyword evidence="3" id="KW-1185">Reference proteome</keyword>
<dbReference type="InterPro" id="IPR000994">
    <property type="entry name" value="Pept_M24"/>
</dbReference>
<dbReference type="SUPFAM" id="SSF55920">
    <property type="entry name" value="Creatinase/aminopeptidase"/>
    <property type="match status" value="1"/>
</dbReference>
<evidence type="ECO:0000313" key="2">
    <source>
        <dbReference type="EMBL" id="MEF2254513.1"/>
    </source>
</evidence>
<organism evidence="2 3">
    <name type="scientific">Microbacterium schleiferi</name>
    <dbReference type="NCBI Taxonomy" id="69362"/>
    <lineage>
        <taxon>Bacteria</taxon>
        <taxon>Bacillati</taxon>
        <taxon>Actinomycetota</taxon>
        <taxon>Actinomycetes</taxon>
        <taxon>Micrococcales</taxon>
        <taxon>Microbacteriaceae</taxon>
        <taxon>Microbacterium</taxon>
    </lineage>
</organism>
<proteinExistence type="predicted"/>
<evidence type="ECO:0000313" key="3">
    <source>
        <dbReference type="Proteomes" id="UP001351900"/>
    </source>
</evidence>
<protein>
    <submittedName>
        <fullName evidence="2">M24 family metallopeptidase</fullName>
    </submittedName>
</protein>
<dbReference type="PROSITE" id="PS00398">
    <property type="entry name" value="RECOMBINASES_2"/>
    <property type="match status" value="1"/>
</dbReference>
<reference evidence="2 3" key="1">
    <citation type="submission" date="2024-01" db="EMBL/GenBank/DDBJ databases">
        <title>the genome sequence of strain Microbacterium schleiferi NBRC 15075.</title>
        <authorList>
            <person name="Ding Y."/>
            <person name="Zhang G."/>
        </authorList>
    </citation>
    <scope>NUCLEOTIDE SEQUENCE [LARGE SCALE GENOMIC DNA]</scope>
    <source>
        <strain evidence="2 3">NBRC 15075</strain>
    </source>
</reference>